<evidence type="ECO:0000313" key="2">
    <source>
        <dbReference type="Proteomes" id="UP001163324"/>
    </source>
</evidence>
<dbReference type="EMBL" id="CM047942">
    <property type="protein sequence ID" value="KAI9901046.1"/>
    <property type="molecule type" value="Genomic_DNA"/>
</dbReference>
<protein>
    <submittedName>
        <fullName evidence="1">Uncharacterized protein</fullName>
    </submittedName>
</protein>
<organism evidence="1 2">
    <name type="scientific">Trichothecium roseum</name>
    <dbReference type="NCBI Taxonomy" id="47278"/>
    <lineage>
        <taxon>Eukaryota</taxon>
        <taxon>Fungi</taxon>
        <taxon>Dikarya</taxon>
        <taxon>Ascomycota</taxon>
        <taxon>Pezizomycotina</taxon>
        <taxon>Sordariomycetes</taxon>
        <taxon>Hypocreomycetidae</taxon>
        <taxon>Hypocreales</taxon>
        <taxon>Hypocreales incertae sedis</taxon>
        <taxon>Trichothecium</taxon>
    </lineage>
</organism>
<comment type="caution">
    <text evidence="1">The sequence shown here is derived from an EMBL/GenBank/DDBJ whole genome shotgun (WGS) entry which is preliminary data.</text>
</comment>
<name>A0ACC0V3T0_9HYPO</name>
<evidence type="ECO:0000313" key="1">
    <source>
        <dbReference type="EMBL" id="KAI9901046.1"/>
    </source>
</evidence>
<proteinExistence type="predicted"/>
<gene>
    <name evidence="1" type="ORF">N3K66_002863</name>
</gene>
<sequence length="278" mass="31611">MTVIMFHRRALPALFRPLAQQQQQQQIRRQFHASSRRHQDGAPPAAGEATETVLGSRWLSDLRAEAERLSSEGKGEGKDAAARAVLRRIEGGWLELLAGSEGFLVERDLRGLDNYPVAWGEMFIRMLGHVNNIVYNRWAESSRVNWLGHLSRGSGPEHRKAWGDIMSPRSVGLIMKSIKTDYKLPVAYPDSITVLHKLIRKPTAESTSLDLECVILSHDHRRAAARCVEDIVVYDYRRARKTAVPGFMGEVLGRYFERQEETRRRTVGEILEMRKSLA</sequence>
<reference evidence="1" key="1">
    <citation type="submission" date="2022-10" db="EMBL/GenBank/DDBJ databases">
        <title>Complete Genome of Trichothecium roseum strain YXFP-22015, a Plant Pathogen Isolated from Citrus.</title>
        <authorList>
            <person name="Wang Y."/>
            <person name="Zhu L."/>
        </authorList>
    </citation>
    <scope>NUCLEOTIDE SEQUENCE</scope>
    <source>
        <strain evidence="1">YXFP-22015</strain>
    </source>
</reference>
<dbReference type="Proteomes" id="UP001163324">
    <property type="component" value="Chromosome 3"/>
</dbReference>
<accession>A0ACC0V3T0</accession>
<keyword evidence="2" id="KW-1185">Reference proteome</keyword>